<keyword evidence="4" id="KW-0472">Membrane</keyword>
<dbReference type="GO" id="GO:0046983">
    <property type="term" value="F:protein dimerization activity"/>
    <property type="evidence" value="ECO:0007669"/>
    <property type="project" value="InterPro"/>
</dbReference>
<reference evidence="6 7" key="1">
    <citation type="submission" date="2018-12" db="EMBL/GenBank/DDBJ databases">
        <authorList>
            <consortium name="Pathogen Informatics"/>
        </authorList>
    </citation>
    <scope>NUCLEOTIDE SEQUENCE [LARGE SCALE GENOMIC DNA]</scope>
    <source>
        <strain evidence="6 7">NCTC12967</strain>
    </source>
</reference>
<evidence type="ECO:0000313" key="6">
    <source>
        <dbReference type="EMBL" id="VEH70421.1"/>
    </source>
</evidence>
<keyword evidence="4" id="KW-0812">Transmembrane</keyword>
<sequence>MERYESPIAIRAARWGPFVLLAVSVIIGWALTGPLIEPGGMLVSLCPTVLILLGRVLVAVRPPSRGSRAAFVFVAGNLLLALASSLLNPFMCIYVFSSYPDVERLVTGSFRVPATIATGLVIAVGQAGGIPGASATPWLFPLLALVNIGIAFLMLTLSRERERQVRIREEAAERLAKANAANLALHEELMTQARQMGIDQERARLSREIHDTVAQGLIGVIRQLEALPSSLDDPAQERVRRAEQVARDCLTEARRAVQALAPRQLDDDPLADALHEIIKGWGRVNRIVTELDADDAPATSPHDGVLVRVAQESLANIARHSDASQVWVRLDGTPAGPRIRITDDGVGFTPVFAAGHGLSGMRDRLAEIGGSLRVDSAPGKGCTVTAVVPS</sequence>
<keyword evidence="2" id="KW-0418">Kinase</keyword>
<evidence type="ECO:0000313" key="7">
    <source>
        <dbReference type="Proteomes" id="UP000273044"/>
    </source>
</evidence>
<feature type="transmembrane region" description="Helical" evidence="4">
    <location>
        <begin position="138"/>
        <end position="158"/>
    </location>
</feature>
<dbReference type="InterPro" id="IPR011712">
    <property type="entry name" value="Sig_transdc_His_kin_sub3_dim/P"/>
</dbReference>
<gene>
    <name evidence="6" type="primary">vraS</name>
    <name evidence="6" type="ORF">NCTC12967_01716</name>
</gene>
<dbReference type="EC" id="2.7.13.3" evidence="6"/>
<feature type="transmembrane region" description="Helical" evidence="4">
    <location>
        <begin position="38"/>
        <end position="58"/>
    </location>
</feature>
<organism evidence="6 7">
    <name type="scientific">Arachnia propionica</name>
    <dbReference type="NCBI Taxonomy" id="1750"/>
    <lineage>
        <taxon>Bacteria</taxon>
        <taxon>Bacillati</taxon>
        <taxon>Actinomycetota</taxon>
        <taxon>Actinomycetes</taxon>
        <taxon>Propionibacteriales</taxon>
        <taxon>Propionibacteriaceae</taxon>
        <taxon>Arachnia</taxon>
    </lineage>
</organism>
<dbReference type="Gene3D" id="3.30.565.10">
    <property type="entry name" value="Histidine kinase-like ATPase, C-terminal domain"/>
    <property type="match status" value="1"/>
</dbReference>
<dbReference type="RefSeq" id="WP_061786904.1">
    <property type="nucleotide sequence ID" value="NZ_CAUVFS010000006.1"/>
</dbReference>
<feature type="transmembrane region" description="Helical" evidence="4">
    <location>
        <begin position="12"/>
        <end position="32"/>
    </location>
</feature>
<keyword evidence="7" id="KW-1185">Reference proteome</keyword>
<keyword evidence="1 6" id="KW-0808">Transferase</keyword>
<feature type="domain" description="Histidine kinase/HSP90-like ATPase" evidence="5">
    <location>
        <begin position="302"/>
        <end position="390"/>
    </location>
</feature>
<dbReference type="GO" id="GO:0000155">
    <property type="term" value="F:phosphorelay sensor kinase activity"/>
    <property type="evidence" value="ECO:0007669"/>
    <property type="project" value="InterPro"/>
</dbReference>
<dbReference type="AlphaFoldDB" id="A0A448VVG4"/>
<feature type="transmembrane region" description="Helical" evidence="4">
    <location>
        <begin position="70"/>
        <end position="96"/>
    </location>
</feature>
<dbReference type="InterPro" id="IPR003594">
    <property type="entry name" value="HATPase_dom"/>
</dbReference>
<dbReference type="Pfam" id="PF02518">
    <property type="entry name" value="HATPase_c"/>
    <property type="match status" value="1"/>
</dbReference>
<keyword evidence="3" id="KW-0902">Two-component regulatory system</keyword>
<proteinExistence type="predicted"/>
<dbReference type="GeneID" id="64407179"/>
<evidence type="ECO:0000259" key="5">
    <source>
        <dbReference type="SMART" id="SM00387"/>
    </source>
</evidence>
<dbReference type="SMART" id="SM00387">
    <property type="entry name" value="HATPase_c"/>
    <property type="match status" value="1"/>
</dbReference>
<dbReference type="SUPFAM" id="SSF55874">
    <property type="entry name" value="ATPase domain of HSP90 chaperone/DNA topoisomerase II/histidine kinase"/>
    <property type="match status" value="1"/>
</dbReference>
<protein>
    <submittedName>
        <fullName evidence="6">Sensor protein vraS</fullName>
        <ecNumber evidence="6">2.7.13.3</ecNumber>
    </submittedName>
</protein>
<dbReference type="Proteomes" id="UP000273044">
    <property type="component" value="Chromosome"/>
</dbReference>
<evidence type="ECO:0000256" key="3">
    <source>
        <dbReference type="ARBA" id="ARBA00023012"/>
    </source>
</evidence>
<dbReference type="Gene3D" id="1.20.5.1930">
    <property type="match status" value="1"/>
</dbReference>
<keyword evidence="4" id="KW-1133">Transmembrane helix</keyword>
<dbReference type="Pfam" id="PF07730">
    <property type="entry name" value="HisKA_3"/>
    <property type="match status" value="1"/>
</dbReference>
<dbReference type="InterPro" id="IPR036890">
    <property type="entry name" value="HATPase_C_sf"/>
</dbReference>
<evidence type="ECO:0000256" key="4">
    <source>
        <dbReference type="SAM" id="Phobius"/>
    </source>
</evidence>
<dbReference type="CDD" id="cd16917">
    <property type="entry name" value="HATPase_UhpB-NarQ-NarX-like"/>
    <property type="match status" value="1"/>
</dbReference>
<accession>A0A448VVG4</accession>
<name>A0A448VVG4_9ACTN</name>
<evidence type="ECO:0000256" key="1">
    <source>
        <dbReference type="ARBA" id="ARBA00022679"/>
    </source>
</evidence>
<dbReference type="GO" id="GO:0016020">
    <property type="term" value="C:membrane"/>
    <property type="evidence" value="ECO:0007669"/>
    <property type="project" value="InterPro"/>
</dbReference>
<dbReference type="InterPro" id="IPR050482">
    <property type="entry name" value="Sensor_HK_TwoCompSys"/>
</dbReference>
<dbReference type="EMBL" id="LR134406">
    <property type="protein sequence ID" value="VEH70421.1"/>
    <property type="molecule type" value="Genomic_DNA"/>
</dbReference>
<evidence type="ECO:0000256" key="2">
    <source>
        <dbReference type="ARBA" id="ARBA00022777"/>
    </source>
</evidence>
<dbReference type="PANTHER" id="PTHR24421">
    <property type="entry name" value="NITRATE/NITRITE SENSOR PROTEIN NARX-RELATED"/>
    <property type="match status" value="1"/>
</dbReference>